<reference evidence="5 6" key="1">
    <citation type="journal article" date="2021" name="Elife">
        <title>Chloroplast acquisition without the gene transfer in kleptoplastic sea slugs, Plakobranchus ocellatus.</title>
        <authorList>
            <person name="Maeda T."/>
            <person name="Takahashi S."/>
            <person name="Yoshida T."/>
            <person name="Shimamura S."/>
            <person name="Takaki Y."/>
            <person name="Nagai Y."/>
            <person name="Toyoda A."/>
            <person name="Suzuki Y."/>
            <person name="Arimoto A."/>
            <person name="Ishii H."/>
            <person name="Satoh N."/>
            <person name="Nishiyama T."/>
            <person name="Hasebe M."/>
            <person name="Maruyama T."/>
            <person name="Minagawa J."/>
            <person name="Obokata J."/>
            <person name="Shigenobu S."/>
        </authorList>
    </citation>
    <scope>NUCLEOTIDE SEQUENCE [LARGE SCALE GENOMIC DNA]</scope>
</reference>
<dbReference type="SUPFAM" id="SSF57424">
    <property type="entry name" value="LDL receptor-like module"/>
    <property type="match status" value="1"/>
</dbReference>
<dbReference type="InterPro" id="IPR036055">
    <property type="entry name" value="LDL_receptor-like_sf"/>
</dbReference>
<dbReference type="Pfam" id="PF00057">
    <property type="entry name" value="Ldl_recept_a"/>
    <property type="match status" value="1"/>
</dbReference>
<keyword evidence="1 2" id="KW-1015">Disulfide bond</keyword>
<feature type="signal peptide" evidence="4">
    <location>
        <begin position="1"/>
        <end position="24"/>
    </location>
</feature>
<evidence type="ECO:0000313" key="6">
    <source>
        <dbReference type="Proteomes" id="UP000762676"/>
    </source>
</evidence>
<feature type="chain" id="PRO_5043842495" evidence="4">
    <location>
        <begin position="25"/>
        <end position="162"/>
    </location>
</feature>
<evidence type="ECO:0000256" key="3">
    <source>
        <dbReference type="SAM" id="MobiDB-lite"/>
    </source>
</evidence>
<dbReference type="Gene3D" id="2.40.128.620">
    <property type="match status" value="1"/>
</dbReference>
<comment type="caution">
    <text evidence="5">The sequence shown here is derived from an EMBL/GenBank/DDBJ whole genome shotgun (WGS) entry which is preliminary data.</text>
</comment>
<keyword evidence="6" id="KW-1185">Reference proteome</keyword>
<evidence type="ECO:0000256" key="2">
    <source>
        <dbReference type="PROSITE-ProRule" id="PRU00124"/>
    </source>
</evidence>
<feature type="region of interest" description="Disordered" evidence="3">
    <location>
        <begin position="27"/>
        <end position="68"/>
    </location>
</feature>
<evidence type="ECO:0000256" key="4">
    <source>
        <dbReference type="SAM" id="SignalP"/>
    </source>
</evidence>
<dbReference type="EMBL" id="BMAT01003481">
    <property type="protein sequence ID" value="GFS26509.1"/>
    <property type="molecule type" value="Genomic_DNA"/>
</dbReference>
<protein>
    <submittedName>
        <fullName evidence="5">Prolow-density lipoprotein receptor-related protein 1</fullName>
    </submittedName>
</protein>
<dbReference type="AlphaFoldDB" id="A0AAV4JUY7"/>
<organism evidence="5 6">
    <name type="scientific">Elysia marginata</name>
    <dbReference type="NCBI Taxonomy" id="1093978"/>
    <lineage>
        <taxon>Eukaryota</taxon>
        <taxon>Metazoa</taxon>
        <taxon>Spiralia</taxon>
        <taxon>Lophotrochozoa</taxon>
        <taxon>Mollusca</taxon>
        <taxon>Gastropoda</taxon>
        <taxon>Heterobranchia</taxon>
        <taxon>Euthyneura</taxon>
        <taxon>Panpulmonata</taxon>
        <taxon>Sacoglossa</taxon>
        <taxon>Placobranchoidea</taxon>
        <taxon>Plakobranchidae</taxon>
        <taxon>Elysia</taxon>
    </lineage>
</organism>
<dbReference type="InterPro" id="IPR023415">
    <property type="entry name" value="LDLR_class-A_CS"/>
</dbReference>
<sequence length="162" mass="18091">MRSVSISSLALVVIVCLCLTSVEASRGRHRHGQRNGQRRHGNQHHQHHSQHRHATATSDSSSEGSGCDDDEYQCQGPLALCVPTAWRCDNDPDCPQHDDETNCTASEYPLPPLHPNPHTSTDTRPASILKRSSEFKYGLKKQNNIIDTIIKTLLRPLTRLPE</sequence>
<dbReference type="Proteomes" id="UP000762676">
    <property type="component" value="Unassembled WGS sequence"/>
</dbReference>
<feature type="region of interest" description="Disordered" evidence="3">
    <location>
        <begin position="105"/>
        <end position="124"/>
    </location>
</feature>
<dbReference type="PROSITE" id="PS50068">
    <property type="entry name" value="LDLRA_2"/>
    <property type="match status" value="1"/>
</dbReference>
<accession>A0AAV4JUY7</accession>
<dbReference type="SMART" id="SM00192">
    <property type="entry name" value="LDLa"/>
    <property type="match status" value="1"/>
</dbReference>
<keyword evidence="4" id="KW-0732">Signal</keyword>
<keyword evidence="5" id="KW-0449">Lipoprotein</keyword>
<evidence type="ECO:0000313" key="5">
    <source>
        <dbReference type="EMBL" id="GFS26509.1"/>
    </source>
</evidence>
<gene>
    <name evidence="5" type="ORF">ElyMa_001720700</name>
</gene>
<dbReference type="PROSITE" id="PS01209">
    <property type="entry name" value="LDLRA_1"/>
    <property type="match status" value="1"/>
</dbReference>
<evidence type="ECO:0000256" key="1">
    <source>
        <dbReference type="ARBA" id="ARBA00023157"/>
    </source>
</evidence>
<name>A0AAV4JUY7_9GAST</name>
<dbReference type="CDD" id="cd00112">
    <property type="entry name" value="LDLa"/>
    <property type="match status" value="1"/>
</dbReference>
<keyword evidence="5" id="KW-0675">Receptor</keyword>
<comment type="caution">
    <text evidence="2">Lacks conserved residue(s) required for the propagation of feature annotation.</text>
</comment>
<dbReference type="InterPro" id="IPR002172">
    <property type="entry name" value="LDrepeatLR_classA_rpt"/>
</dbReference>
<feature type="compositionally biased region" description="Basic residues" evidence="3">
    <location>
        <begin position="27"/>
        <end position="54"/>
    </location>
</feature>
<proteinExistence type="predicted"/>
<feature type="disulfide bond" evidence="2">
    <location>
        <begin position="88"/>
        <end position="103"/>
    </location>
</feature>